<reference evidence="5 6" key="1">
    <citation type="submission" date="2015-07" db="EMBL/GenBank/DDBJ databases">
        <title>Draft Genome Sequence of Malassezia furfur CBS1878 and Malassezia pachydermatis CBS1879.</title>
        <authorList>
            <person name="Triana S."/>
            <person name="Ohm R."/>
            <person name="Gonzalez A."/>
            <person name="DeCock H."/>
            <person name="Restrepo S."/>
            <person name="Celis A."/>
        </authorList>
    </citation>
    <scope>NUCLEOTIDE SEQUENCE [LARGE SCALE GENOMIC DNA]</scope>
    <source>
        <strain evidence="5 6">CBS 1879</strain>
    </source>
</reference>
<dbReference type="Pfam" id="PF13934">
    <property type="entry name" value="ELYS"/>
    <property type="match status" value="1"/>
</dbReference>
<dbReference type="VEuPathDB" id="FungiDB:Malapachy_0068"/>
<feature type="compositionally biased region" description="Polar residues" evidence="3">
    <location>
        <begin position="382"/>
        <end position="391"/>
    </location>
</feature>
<accession>A0A0M9VNH7</accession>
<feature type="compositionally biased region" description="Polar residues" evidence="3">
    <location>
        <begin position="412"/>
        <end position="424"/>
    </location>
</feature>
<sequence length="735" mass="80503">MSSSSALSPEAQADALLLHYLSPRDDRRESVWTESYAANVRERRAHALKGQLFMDRLLADAGIEASLFPPTSASDTYILLVEILTCDAPDKLKQSLVYYLGLEHQALEPRAMTDPHSVTGLVSYIHASSGTCSETQAYWAVDHGHLQQAVLAGRHARFVSVLAEVLVSSPASLLQLYDVQGSLPPLDGKPTEASLQDLVRITVALAHVEGLASAWNACRVILEGQPAEYAPILREHMFGTLLRLCFAPPQAPFIRELLMLPLYTVEERFWETMALSTMKKNDAAISLDTLLIKWVNQGRYVDAIHLDRRASQLERTMAFSDSDSEAFQRTRHRRRALLDGLWAILPKVQRDALLARDIRPEDSQEDSDMDVQSPPPRPHTPLSASLSSKTMSEAIPSSPDIQLLRASIRVPSVTSSRDSSQRHASPQVVRMEQSPVPHNSSPFSGWKRPGPSAQPPPSSYVPRASWGVPVPPPAVNAEDAAMDERSTENEAPRVSETAVSETEPMEEMQDDVPVSALADEHMESEEPPVEAPVRRRGGRRRAAQKATEALRKTLRPEDAHPSLPGSFPMDEEAPSAPPSEPSRAKTRRSARRSTRKGPDATSDEVGESDAAVPPARSRRASTADASAYPQKSLARLQALHDHRPIARRTRAQTAELESHGSQASTEAGEGDEASELESEVAPTPSRPRRKTREPTSPVAATPQRGTRTSRRRREGSLAAATGSRTTRRGGASHAE</sequence>
<name>A0A0M9VNH7_9BASI</name>
<feature type="compositionally biased region" description="Basic residues" evidence="3">
    <location>
        <begin position="534"/>
        <end position="543"/>
    </location>
</feature>
<dbReference type="InterPro" id="IPR025151">
    <property type="entry name" value="ELYS_dom"/>
</dbReference>
<feature type="domain" description="ELYS-like" evidence="4">
    <location>
        <begin position="51"/>
        <end position="274"/>
    </location>
</feature>
<evidence type="ECO:0000313" key="6">
    <source>
        <dbReference type="Proteomes" id="UP000037751"/>
    </source>
</evidence>
<dbReference type="STRING" id="77020.A0A0M9VNH7"/>
<dbReference type="Proteomes" id="UP000037751">
    <property type="component" value="Unassembled WGS sequence"/>
</dbReference>
<evidence type="ECO:0000256" key="2">
    <source>
        <dbReference type="ARBA" id="ARBA00023242"/>
    </source>
</evidence>
<comment type="subcellular location">
    <subcellularLocation>
        <location evidence="1">Nucleus</location>
    </subcellularLocation>
</comment>
<dbReference type="EMBL" id="LGAV01000006">
    <property type="protein sequence ID" value="KOS13359.1"/>
    <property type="molecule type" value="Genomic_DNA"/>
</dbReference>
<dbReference type="GO" id="GO:0005634">
    <property type="term" value="C:nucleus"/>
    <property type="evidence" value="ECO:0007669"/>
    <property type="project" value="UniProtKB-SubCell"/>
</dbReference>
<proteinExistence type="predicted"/>
<evidence type="ECO:0000256" key="3">
    <source>
        <dbReference type="SAM" id="MobiDB-lite"/>
    </source>
</evidence>
<organism evidence="5 6">
    <name type="scientific">Malassezia pachydermatis</name>
    <dbReference type="NCBI Taxonomy" id="77020"/>
    <lineage>
        <taxon>Eukaryota</taxon>
        <taxon>Fungi</taxon>
        <taxon>Dikarya</taxon>
        <taxon>Basidiomycota</taxon>
        <taxon>Ustilaginomycotina</taxon>
        <taxon>Malasseziomycetes</taxon>
        <taxon>Malasseziales</taxon>
        <taxon>Malasseziaceae</taxon>
        <taxon>Malassezia</taxon>
    </lineage>
</organism>
<comment type="caution">
    <text evidence="5">The sequence shown here is derived from an EMBL/GenBank/DDBJ whole genome shotgun (WGS) entry which is preliminary data.</text>
</comment>
<protein>
    <recommendedName>
        <fullName evidence="4">ELYS-like domain-containing protein</fullName>
    </recommendedName>
</protein>
<dbReference type="RefSeq" id="XP_017990991.1">
    <property type="nucleotide sequence ID" value="XM_018134601.1"/>
</dbReference>
<feature type="compositionally biased region" description="Low complexity" evidence="3">
    <location>
        <begin position="608"/>
        <end position="627"/>
    </location>
</feature>
<gene>
    <name evidence="5" type="ORF">Malapachy_0068</name>
</gene>
<feature type="region of interest" description="Disordered" evidence="3">
    <location>
        <begin position="355"/>
        <end position="735"/>
    </location>
</feature>
<evidence type="ECO:0000256" key="1">
    <source>
        <dbReference type="ARBA" id="ARBA00004123"/>
    </source>
</evidence>
<evidence type="ECO:0000313" key="5">
    <source>
        <dbReference type="EMBL" id="KOS13359.1"/>
    </source>
</evidence>
<dbReference type="OrthoDB" id="20729at2759"/>
<feature type="compositionally biased region" description="Basic and acidic residues" evidence="3">
    <location>
        <begin position="548"/>
        <end position="560"/>
    </location>
</feature>
<keyword evidence="2" id="KW-0539">Nucleus</keyword>
<feature type="compositionally biased region" description="Basic and acidic residues" evidence="3">
    <location>
        <begin position="482"/>
        <end position="493"/>
    </location>
</feature>
<feature type="compositionally biased region" description="Acidic residues" evidence="3">
    <location>
        <begin position="668"/>
        <end position="678"/>
    </location>
</feature>
<feature type="compositionally biased region" description="Basic residues" evidence="3">
    <location>
        <begin position="584"/>
        <end position="595"/>
    </location>
</feature>
<keyword evidence="6" id="KW-1185">Reference proteome</keyword>
<dbReference type="GeneID" id="28726476"/>
<evidence type="ECO:0000259" key="4">
    <source>
        <dbReference type="Pfam" id="PF13934"/>
    </source>
</evidence>
<dbReference type="AlphaFoldDB" id="A0A0M9VNH7"/>